<dbReference type="PANTHER" id="PTHR24025">
    <property type="entry name" value="DESMOGLEIN FAMILY MEMBER"/>
    <property type="match status" value="1"/>
</dbReference>
<dbReference type="Pfam" id="PF01049">
    <property type="entry name" value="CADH_Y-type_LIR"/>
    <property type="match status" value="1"/>
</dbReference>
<dbReference type="SMART" id="SM00112">
    <property type="entry name" value="CA"/>
    <property type="match status" value="4"/>
</dbReference>
<keyword evidence="6 12" id="KW-0130">Cell adhesion</keyword>
<dbReference type="InterPro" id="IPR027397">
    <property type="entry name" value="Catenin-bd_sf"/>
</dbReference>
<keyword evidence="4" id="KW-0677">Repeat</keyword>
<dbReference type="InterPro" id="IPR002126">
    <property type="entry name" value="Cadherin-like_dom"/>
</dbReference>
<feature type="chain" id="PRO_5045193469" evidence="15">
    <location>
        <begin position="23"/>
        <end position="1137"/>
    </location>
</feature>
<comment type="function">
    <text evidence="13">A component of desmosome cell-cell junctions which are required for positive regulation of cellular adhesion. Involved in the interaction of plaque proteins and intermediate filaments mediating cell-cell adhesion.</text>
</comment>
<dbReference type="GO" id="GO:0030057">
    <property type="term" value="C:desmosome"/>
    <property type="evidence" value="ECO:0007669"/>
    <property type="project" value="UniProtKB-SubCell"/>
</dbReference>
<evidence type="ECO:0000256" key="8">
    <source>
        <dbReference type="ARBA" id="ARBA00022989"/>
    </source>
</evidence>
<reference evidence="17" key="2">
    <citation type="submission" date="2025-09" db="UniProtKB">
        <authorList>
            <consortium name="Ensembl"/>
        </authorList>
    </citation>
    <scope>IDENTIFICATION</scope>
</reference>
<keyword evidence="9" id="KW-0472">Membrane</keyword>
<evidence type="ECO:0000256" key="2">
    <source>
        <dbReference type="ARBA" id="ARBA00022475"/>
    </source>
</evidence>
<feature type="compositionally biased region" description="Basic and acidic residues" evidence="14">
    <location>
        <begin position="854"/>
        <end position="865"/>
    </location>
</feature>
<feature type="domain" description="Cadherin" evidence="16">
    <location>
        <begin position="249"/>
        <end position="362"/>
    </location>
</feature>
<dbReference type="Gene3D" id="2.60.40.60">
    <property type="entry name" value="Cadherins"/>
    <property type="match status" value="5"/>
</dbReference>
<dbReference type="InterPro" id="IPR009122">
    <property type="entry name" value="Desmosomal_cadherin"/>
</dbReference>
<keyword evidence="10" id="KW-0325">Glycoprotein</keyword>
<comment type="subcellular location">
    <subcellularLocation>
        <location evidence="1">Cell junction</location>
        <location evidence="1">Desmosome</location>
    </subcellularLocation>
    <subcellularLocation>
        <location evidence="12">Cell membrane</location>
        <topology evidence="12">Single-pass type I membrane protein</topology>
    </subcellularLocation>
</comment>
<evidence type="ECO:0000313" key="18">
    <source>
        <dbReference type="Proteomes" id="UP000694546"/>
    </source>
</evidence>
<keyword evidence="3 12" id="KW-0812">Transmembrane</keyword>
<dbReference type="OrthoDB" id="8961010at2759"/>
<feature type="domain" description="Cadherin" evidence="16">
    <location>
        <begin position="490"/>
        <end position="583"/>
    </location>
</feature>
<keyword evidence="7" id="KW-0965">Cell junction</keyword>
<dbReference type="PANTHER" id="PTHR24025:SF1">
    <property type="entry name" value="DESMOGLEIN-2"/>
    <property type="match status" value="1"/>
</dbReference>
<evidence type="ECO:0000256" key="1">
    <source>
        <dbReference type="ARBA" id="ARBA00004568"/>
    </source>
</evidence>
<dbReference type="GO" id="GO:0055113">
    <property type="term" value="P:epiboly involved in gastrulation with mouth forming second"/>
    <property type="evidence" value="ECO:0007669"/>
    <property type="project" value="UniProtKB-ARBA"/>
</dbReference>
<evidence type="ECO:0000256" key="5">
    <source>
        <dbReference type="ARBA" id="ARBA00022837"/>
    </source>
</evidence>
<keyword evidence="15" id="KW-0732">Signal</keyword>
<dbReference type="PRINTS" id="PR00205">
    <property type="entry name" value="CADHERIN"/>
</dbReference>
<dbReference type="GeneTree" id="ENSGT01030000234624"/>
<feature type="domain" description="Cadherin" evidence="16">
    <location>
        <begin position="363"/>
        <end position="474"/>
    </location>
</feature>
<proteinExistence type="predicted"/>
<dbReference type="PROSITE" id="PS50268">
    <property type="entry name" value="CADHERIN_2"/>
    <property type="match status" value="5"/>
</dbReference>
<feature type="region of interest" description="Disordered" evidence="14">
    <location>
        <begin position="826"/>
        <end position="865"/>
    </location>
</feature>
<dbReference type="InterPro" id="IPR015919">
    <property type="entry name" value="Cadherin-like_sf"/>
</dbReference>
<dbReference type="GO" id="GO:0007156">
    <property type="term" value="P:homophilic cell adhesion via plasma membrane adhesion molecules"/>
    <property type="evidence" value="ECO:0007669"/>
    <property type="project" value="InterPro"/>
</dbReference>
<evidence type="ECO:0000256" key="13">
    <source>
        <dbReference type="RuleBase" id="RU004358"/>
    </source>
</evidence>
<evidence type="ECO:0000256" key="3">
    <source>
        <dbReference type="ARBA" id="ARBA00022692"/>
    </source>
</evidence>
<protein>
    <submittedName>
        <fullName evidence="17">Desmoglein 2</fullName>
    </submittedName>
</protein>
<dbReference type="PRINTS" id="PR01818">
    <property type="entry name" value="DESMOCADHERN"/>
</dbReference>
<dbReference type="GO" id="GO:0005509">
    <property type="term" value="F:calcium ion binding"/>
    <property type="evidence" value="ECO:0007669"/>
    <property type="project" value="UniProtKB-UniRule"/>
</dbReference>
<evidence type="ECO:0000256" key="6">
    <source>
        <dbReference type="ARBA" id="ARBA00022889"/>
    </source>
</evidence>
<evidence type="ECO:0000313" key="17">
    <source>
        <dbReference type="Ensembl" id="ENSGMOP00000043495.1"/>
    </source>
</evidence>
<dbReference type="PROSITE" id="PS00232">
    <property type="entry name" value="CADHERIN_1"/>
    <property type="match status" value="2"/>
</dbReference>
<dbReference type="Pfam" id="PF00028">
    <property type="entry name" value="Cadherin"/>
    <property type="match status" value="4"/>
</dbReference>
<dbReference type="InterPro" id="IPR020894">
    <property type="entry name" value="Cadherin_CS"/>
</dbReference>
<keyword evidence="5 11" id="KW-0106">Calcium</keyword>
<evidence type="ECO:0000256" key="4">
    <source>
        <dbReference type="ARBA" id="ARBA00022737"/>
    </source>
</evidence>
<organism evidence="17 18">
    <name type="scientific">Gadus morhua</name>
    <name type="common">Atlantic cod</name>
    <dbReference type="NCBI Taxonomy" id="8049"/>
    <lineage>
        <taxon>Eukaryota</taxon>
        <taxon>Metazoa</taxon>
        <taxon>Chordata</taxon>
        <taxon>Craniata</taxon>
        <taxon>Vertebrata</taxon>
        <taxon>Euteleostomi</taxon>
        <taxon>Actinopterygii</taxon>
        <taxon>Neopterygii</taxon>
        <taxon>Teleostei</taxon>
        <taxon>Neoteleostei</taxon>
        <taxon>Acanthomorphata</taxon>
        <taxon>Zeiogadaria</taxon>
        <taxon>Gadariae</taxon>
        <taxon>Gadiformes</taxon>
        <taxon>Gadoidei</taxon>
        <taxon>Gadidae</taxon>
        <taxon>Gadus</taxon>
    </lineage>
</organism>
<keyword evidence="8" id="KW-1133">Transmembrane helix</keyword>
<keyword evidence="18" id="KW-1185">Reference proteome</keyword>
<dbReference type="InterPro" id="IPR000233">
    <property type="entry name" value="Cadherin_Y-type_LIR"/>
</dbReference>
<evidence type="ECO:0000256" key="10">
    <source>
        <dbReference type="ARBA" id="ARBA00023180"/>
    </source>
</evidence>
<dbReference type="GO" id="GO:0005886">
    <property type="term" value="C:plasma membrane"/>
    <property type="evidence" value="ECO:0007669"/>
    <property type="project" value="UniProtKB-SubCell"/>
</dbReference>
<evidence type="ECO:0000256" key="9">
    <source>
        <dbReference type="ARBA" id="ARBA00023136"/>
    </source>
</evidence>
<evidence type="ECO:0000256" key="14">
    <source>
        <dbReference type="SAM" id="MobiDB-lite"/>
    </source>
</evidence>
<feature type="domain" description="Cadherin" evidence="16">
    <location>
        <begin position="61"/>
        <end position="142"/>
    </location>
</feature>
<feature type="domain" description="Cadherin" evidence="16">
    <location>
        <begin position="142"/>
        <end position="248"/>
    </location>
</feature>
<dbReference type="CDD" id="cd11304">
    <property type="entry name" value="Cadherin_repeat"/>
    <property type="match status" value="4"/>
</dbReference>
<evidence type="ECO:0000256" key="7">
    <source>
        <dbReference type="ARBA" id="ARBA00022949"/>
    </source>
</evidence>
<evidence type="ECO:0000259" key="16">
    <source>
        <dbReference type="PROSITE" id="PS50268"/>
    </source>
</evidence>
<feature type="signal peptide" evidence="15">
    <location>
        <begin position="1"/>
        <end position="22"/>
    </location>
</feature>
<dbReference type="Gene3D" id="4.10.900.10">
    <property type="entry name" value="TCF3-CBD (Catenin binding domain)"/>
    <property type="match status" value="1"/>
</dbReference>
<dbReference type="SUPFAM" id="SSF49313">
    <property type="entry name" value="Cadherin-like"/>
    <property type="match status" value="5"/>
</dbReference>
<keyword evidence="2" id="KW-1003">Cell membrane</keyword>
<evidence type="ECO:0000256" key="11">
    <source>
        <dbReference type="PROSITE-ProRule" id="PRU00043"/>
    </source>
</evidence>
<dbReference type="Proteomes" id="UP000694546">
    <property type="component" value="Chromosome 8"/>
</dbReference>
<evidence type="ECO:0000256" key="15">
    <source>
        <dbReference type="SAM" id="SignalP"/>
    </source>
</evidence>
<name>A0A8C5B8F8_GADMO</name>
<feature type="compositionally biased region" description="Low complexity" evidence="14">
    <location>
        <begin position="839"/>
        <end position="850"/>
    </location>
</feature>
<dbReference type="AlphaFoldDB" id="A0A8C5B8F8"/>
<dbReference type="Ensembl" id="ENSGMOT00000025095.1">
    <property type="protein sequence ID" value="ENSGMOP00000043495.1"/>
    <property type="gene ID" value="ENSGMOG00000013127.2"/>
</dbReference>
<dbReference type="OMA" id="FDEHFLD"/>
<evidence type="ECO:0000256" key="12">
    <source>
        <dbReference type="RuleBase" id="RU003318"/>
    </source>
</evidence>
<sequence length="1137" mass="122470">MVSKCNFVVWLPFLLAFVLVAAGDGEKMLKRQKREWIIAPRKLNENYDYTHQAYIAKIRSDKEYDSRVIYTLMGKGADQNPFGRFSVNPDTGLVKVHSILDREEISNYTLLGVAKYSNGAKAEKDIELAIVVLDENDCSPVFQVNQMGSVNESSPAGTIVMRVTATDADEGINSVISYSIVDASSSMFIINSRTGEVMVRQNTLDRETKDTYTLTVRGTDLNGMAGGRSSTGDVVIKLLDINDNIPTLEKEMYVGHVEENTVNVEVMRVRAIDLDMMYTDNWLSVFSFASGNEAGYFSITTDSKTNEGVIMIQKSLDYEELKVVNLALSVSNKAEYSFRHEVTHKTYPIKINVVNQKEGPRFHPNVKVVTLSEDSSTISINKVITNYAAIDSDTTKIATNVWYAKLEDVGGWLTIDEHTADIKLNKLPDRESKYLKNGTYYAKIICITKDTPIKTATGTIAIQVEDYNDHCPELTVTSQTMCVNDNMVYVTAVDKDEFPNSAPFEFRVISESKQKWTIEPFNKTTVILRDQAHLWPGYYKVTLEVTDQQGKSCAAAQVLDVLVCTCREDTESCVARETSTAKFGASGVLLLLLGLLLLLLLPLLLLFCLCGGAGAIGSFKAIPFDAKEQLIAYHTEGLGEAKAVPLISVSEVDHGQTGCMSVGHVKSGWGNEGGAGGTGWTGGAGGGFTSESMHHYNGYHQHGLGAMQTDYEAGGGGGMTGQHGHYTSHLGSEYRGGTYDGMAVSEGFLREYYSNKASHGAQQSMEADALQAFAYEGQGSPAGSVGSFSMLDNDDDLEFLNDLGPKFKTLAEICQGSSLTSVDVRLSARPPQPRPVSPVRPSTSRPSTSSNTHTHTESVREKDHVSVNTHNVQNTLNAQNTLNTHNTSSVVSGSSSMVQGNLVQGGTQGIATLPRMQYQDNMVMAGQTMLVQQPTMYYTAAPMYVVEQRPQMVLVTGGAQPAVGQVGLGQGLMQVGGSQQGVVLVETQMAAGTQPHYVANGTGLAVSQGAEQTVITTTTEHVTKAQGVSHGGSAGGSMSRQQVVMLDNGSASAGASGSRGSVQTVLLEGQGLAGPGLEVRDQGLAGFSVRYQQGSSAGSYKSSAVKTTPIAVGSQNVVTQHKKIVVTERNVETSSQA</sequence>
<reference evidence="17" key="1">
    <citation type="submission" date="2025-08" db="UniProtKB">
        <authorList>
            <consortium name="Ensembl"/>
        </authorList>
    </citation>
    <scope>IDENTIFICATION</scope>
</reference>
<dbReference type="InterPro" id="IPR050971">
    <property type="entry name" value="Cadherin-domain_protein"/>
</dbReference>
<dbReference type="GO" id="GO:0045216">
    <property type="term" value="P:cell-cell junction organization"/>
    <property type="evidence" value="ECO:0007669"/>
    <property type="project" value="UniProtKB-ARBA"/>
</dbReference>
<accession>A0A8C5B8F8</accession>
<gene>
    <name evidence="17" type="primary">dsg2l</name>
</gene>